<evidence type="ECO:0000259" key="6">
    <source>
        <dbReference type="PROSITE" id="PS51900"/>
    </source>
</evidence>
<sequence length="316" mass="37079">MSSKSTSEPDLIDDFVEDALLQGLSEGTLATYESNLRYFFEYTNLEANEIEKSDLKSFLYHLREEKDGRRGNENGVAKRTINAYFSALSSFYSYLVYEEKVDRNPIPPFRERYLKKNDSSAKESRQLISVAEMSGLVLATLNTRNKAIILLLAKTGIRRKELILIDVSDIDWEDQSIKLKPRAKRSNRTVFFDEECARYLKKWMKVREREKPETDALFINQEGDRLLKNGVYNAVTKNAERVGLHDPDSDDLEERFTPHCCRHWFTTHLRRSDMKREYIKELRGDNREQDSMDVYNHLDKEELKEAYLAHIPKLNI</sequence>
<dbReference type="InterPro" id="IPR050090">
    <property type="entry name" value="Tyrosine_recombinase_XerCD"/>
</dbReference>
<organism evidence="7 8">
    <name type="scientific">Natronoglomus mannanivorans</name>
    <dbReference type="NCBI Taxonomy" id="2979990"/>
    <lineage>
        <taxon>Archaea</taxon>
        <taxon>Methanobacteriati</taxon>
        <taxon>Methanobacteriota</taxon>
        <taxon>Stenosarchaea group</taxon>
        <taxon>Halobacteria</taxon>
        <taxon>Halobacteriales</taxon>
        <taxon>Natrialbaceae</taxon>
        <taxon>Natronoglomus</taxon>
    </lineage>
</organism>
<dbReference type="InterPro" id="IPR004107">
    <property type="entry name" value="Integrase_SAM-like_N"/>
</dbReference>
<evidence type="ECO:0000256" key="4">
    <source>
        <dbReference type="PROSITE-ProRule" id="PRU01248"/>
    </source>
</evidence>
<dbReference type="InterPro" id="IPR044068">
    <property type="entry name" value="CB"/>
</dbReference>
<dbReference type="InterPro" id="IPR011010">
    <property type="entry name" value="DNA_brk_join_enz"/>
</dbReference>
<dbReference type="Proteomes" id="UP001320972">
    <property type="component" value="Unassembled WGS sequence"/>
</dbReference>
<dbReference type="Pfam" id="PF00589">
    <property type="entry name" value="Phage_integrase"/>
    <property type="match status" value="1"/>
</dbReference>
<evidence type="ECO:0000259" key="5">
    <source>
        <dbReference type="PROSITE" id="PS51898"/>
    </source>
</evidence>
<name>A0ABT2Q8A1_9EURY</name>
<dbReference type="CDD" id="cd00397">
    <property type="entry name" value="DNA_BRE_C"/>
    <property type="match status" value="1"/>
</dbReference>
<evidence type="ECO:0000313" key="8">
    <source>
        <dbReference type="Proteomes" id="UP001320972"/>
    </source>
</evidence>
<feature type="domain" description="Core-binding (CB)" evidence="6">
    <location>
        <begin position="6"/>
        <end position="96"/>
    </location>
</feature>
<dbReference type="InterPro" id="IPR013762">
    <property type="entry name" value="Integrase-like_cat_sf"/>
</dbReference>
<accession>A0ABT2Q8A1</accession>
<dbReference type="InterPro" id="IPR010998">
    <property type="entry name" value="Integrase_recombinase_N"/>
</dbReference>
<evidence type="ECO:0000256" key="1">
    <source>
        <dbReference type="ARBA" id="ARBA00022908"/>
    </source>
</evidence>
<dbReference type="Gene3D" id="1.10.443.10">
    <property type="entry name" value="Intergrase catalytic core"/>
    <property type="match status" value="1"/>
</dbReference>
<dbReference type="RefSeq" id="WP_338006661.1">
    <property type="nucleotide sequence ID" value="NZ_JAOPKB010000001.1"/>
</dbReference>
<dbReference type="SUPFAM" id="SSF56349">
    <property type="entry name" value="DNA breaking-rejoining enzymes"/>
    <property type="match status" value="1"/>
</dbReference>
<keyword evidence="8" id="KW-1185">Reference proteome</keyword>
<keyword evidence="2 4" id="KW-0238">DNA-binding</keyword>
<dbReference type="PANTHER" id="PTHR30349">
    <property type="entry name" value="PHAGE INTEGRASE-RELATED"/>
    <property type="match status" value="1"/>
</dbReference>
<keyword evidence="3" id="KW-0233">DNA recombination</keyword>
<feature type="domain" description="Tyr recombinase" evidence="5">
    <location>
        <begin position="113"/>
        <end position="308"/>
    </location>
</feature>
<dbReference type="PANTHER" id="PTHR30349:SF92">
    <property type="entry name" value="SITE-SPECIFIC RECOMBINASE"/>
    <property type="match status" value="1"/>
</dbReference>
<protein>
    <submittedName>
        <fullName evidence="7">Tyrosine-type recombinase/integrase</fullName>
    </submittedName>
</protein>
<dbReference type="InterPro" id="IPR002104">
    <property type="entry name" value="Integrase_catalytic"/>
</dbReference>
<comment type="caution">
    <text evidence="7">The sequence shown here is derived from an EMBL/GenBank/DDBJ whole genome shotgun (WGS) entry which is preliminary data.</text>
</comment>
<dbReference type="Pfam" id="PF13495">
    <property type="entry name" value="Phage_int_SAM_4"/>
    <property type="match status" value="1"/>
</dbReference>
<gene>
    <name evidence="7" type="ORF">OB955_00200</name>
</gene>
<keyword evidence="1" id="KW-0229">DNA integration</keyword>
<dbReference type="PROSITE" id="PS51900">
    <property type="entry name" value="CB"/>
    <property type="match status" value="1"/>
</dbReference>
<evidence type="ECO:0000313" key="7">
    <source>
        <dbReference type="EMBL" id="MCU4971159.1"/>
    </source>
</evidence>
<dbReference type="EMBL" id="JAOPKB010000001">
    <property type="protein sequence ID" value="MCU4971159.1"/>
    <property type="molecule type" value="Genomic_DNA"/>
</dbReference>
<proteinExistence type="predicted"/>
<dbReference type="Gene3D" id="1.10.150.130">
    <property type="match status" value="1"/>
</dbReference>
<reference evidence="7 8" key="1">
    <citation type="submission" date="2022-09" db="EMBL/GenBank/DDBJ databases">
        <title>Enrichment on poylsaccharides allowed isolation of novel metabolic and taxonomic groups of Haloarchaea.</title>
        <authorList>
            <person name="Sorokin D.Y."/>
            <person name="Elcheninov A.G."/>
            <person name="Khizhniak T.V."/>
            <person name="Kolganova T.V."/>
            <person name="Kublanov I.V."/>
        </authorList>
    </citation>
    <scope>NUCLEOTIDE SEQUENCE [LARGE SCALE GENOMIC DNA]</scope>
    <source>
        <strain evidence="7 8">AArc-m2/3/4</strain>
    </source>
</reference>
<evidence type="ECO:0000256" key="2">
    <source>
        <dbReference type="ARBA" id="ARBA00023125"/>
    </source>
</evidence>
<dbReference type="PROSITE" id="PS51898">
    <property type="entry name" value="TYR_RECOMBINASE"/>
    <property type="match status" value="1"/>
</dbReference>
<evidence type="ECO:0000256" key="3">
    <source>
        <dbReference type="ARBA" id="ARBA00023172"/>
    </source>
</evidence>